<dbReference type="InterPro" id="IPR027417">
    <property type="entry name" value="P-loop_NTPase"/>
</dbReference>
<dbReference type="Pfam" id="PF03781">
    <property type="entry name" value="FGE-sulfatase"/>
    <property type="match status" value="1"/>
</dbReference>
<accession>A0A7S8FCQ5</accession>
<dbReference type="KEGG" id="nkf:Nkreftii_001143"/>
<dbReference type="SUPFAM" id="SSF56436">
    <property type="entry name" value="C-type lectin-like"/>
    <property type="match status" value="1"/>
</dbReference>
<evidence type="ECO:0000259" key="2">
    <source>
        <dbReference type="Pfam" id="PF13271"/>
    </source>
</evidence>
<dbReference type="Gene3D" id="3.90.1580.10">
    <property type="entry name" value="paralog of FGE (formylglycine-generating enzyme)"/>
    <property type="match status" value="1"/>
</dbReference>
<proteinExistence type="predicted"/>
<dbReference type="AlphaFoldDB" id="A0A7S8FCQ5"/>
<protein>
    <recommendedName>
        <fullName evidence="6">Sulfatase-modifying factor enzyme domain-containing protein</fullName>
    </recommendedName>
</protein>
<dbReference type="InterPro" id="IPR042095">
    <property type="entry name" value="SUMF_sf"/>
</dbReference>
<reference evidence="4 5" key="1">
    <citation type="journal article" date="2020" name="ISME J.">
        <title>Enrichment and physiological characterization of a novel comammox Nitrospira indicates ammonium inhibition of complete nitrification.</title>
        <authorList>
            <person name="Sakoula D."/>
            <person name="Koch H."/>
            <person name="Frank J."/>
            <person name="Jetten M.S.M."/>
            <person name="van Kessel M.A.H.J."/>
            <person name="Lucker S."/>
        </authorList>
    </citation>
    <scope>NUCLEOTIDE SEQUENCE [LARGE SCALE GENOMIC DNA]</scope>
    <source>
        <strain evidence="4">Comreactor17</strain>
    </source>
</reference>
<feature type="domain" description="Novel STAND NTPase 1" evidence="3">
    <location>
        <begin position="184"/>
        <end position="577"/>
    </location>
</feature>
<evidence type="ECO:0000259" key="1">
    <source>
        <dbReference type="Pfam" id="PF03781"/>
    </source>
</evidence>
<dbReference type="InterPro" id="IPR005532">
    <property type="entry name" value="SUMF_dom"/>
</dbReference>
<evidence type="ECO:0000313" key="4">
    <source>
        <dbReference type="EMBL" id="QPD03369.1"/>
    </source>
</evidence>
<evidence type="ECO:0000259" key="3">
    <source>
        <dbReference type="Pfam" id="PF20703"/>
    </source>
</evidence>
<dbReference type="Proteomes" id="UP000593737">
    <property type="component" value="Chromosome"/>
</dbReference>
<dbReference type="Pfam" id="PF13271">
    <property type="entry name" value="DUF4062"/>
    <property type="match status" value="1"/>
</dbReference>
<dbReference type="Pfam" id="PF20703">
    <property type="entry name" value="nSTAND1"/>
    <property type="match status" value="1"/>
</dbReference>
<dbReference type="InterPro" id="IPR016187">
    <property type="entry name" value="CTDL_fold"/>
</dbReference>
<dbReference type="InterPro" id="IPR051043">
    <property type="entry name" value="Sulfatase_Mod_Factor_Kinase"/>
</dbReference>
<evidence type="ECO:0008006" key="6">
    <source>
        <dbReference type="Google" id="ProtNLM"/>
    </source>
</evidence>
<name>A0A7S8FCQ5_9BACT</name>
<dbReference type="PANTHER" id="PTHR23150">
    <property type="entry name" value="SULFATASE MODIFYING FACTOR 1, 2"/>
    <property type="match status" value="1"/>
</dbReference>
<dbReference type="GO" id="GO:0120147">
    <property type="term" value="F:formylglycine-generating oxidase activity"/>
    <property type="evidence" value="ECO:0007669"/>
    <property type="project" value="TreeGrafter"/>
</dbReference>
<dbReference type="InterPro" id="IPR049052">
    <property type="entry name" value="nSTAND1"/>
</dbReference>
<sequence length="879" mass="99172">MTKIRRVFVSHTSEFAKHPEKKSFVDAAVAAVNRAGCVPYDMEYFTARDEKPAQYCMDQVRECDVYVGIIGFRYGSPVRDRPEVSYTELEFEAASQAPLKKRMIFLLNPSVTGVPLEAFTDLEYGVRQKAFRTRLNNAGVTCKPFSDFHELEKLIYQALVEEISIAPETTEKTERITWPDGKSPYRGLLWFNQEYAPLFFGRDQEVAELIAKMSEPEGRALLVVGASGSGKSSVVSAGVWKAVIKEGRLPVSAQWLWQRIQPSDGDTPWDALARGLKETFQLPARPRLTGTGSALRDVLSQHLTQGQEWILFVDQFEELFTSGFTEPDIQAFLEQLIGTAQDATNRVRVVATIRSEFLGKLEAYKSTLNLLNSPYRYHLGPVSPRILQDMIEKPAEATGYTFEPGLVERILQDTGQEPGNLALVEYALKQLFERPKGRMFTTEAYTTIGGVVGAIATKANEVLSGLEDEVRGSFDLVFAELMHLERERPPTRRRAAVSMFSSNQAAKKLIDALAGQECRVLVTSGTGQEGIVEVAHEQLFSAWPKLKGWIDKSGEALRDIDHAEEEARRWQKEGDNPQELWLGSRAKKVFTAIEQFGKRLSPELRRFLRPQEVLIAQLNEHALTHQERLLIGQKLAEFGDQRPGVGVKDGLPDIAWIEIPGGKVKLEEVDPVFTVKPFQMAKYPVTNAQFDAFLMAEDGYGNEAWWKDIERQEAAQPSWREVNCPRETVSWYDAIAFCRWLSGKTGTNIRLPTEWEWQLAATGGNLQREYPWEGGWDSSRCNGYESRLNRTTAVGIYPAASTEQGVHDMAGNVWEWCLNEHDNPERPEAMHINNRGGRRVIRGGSWNNRPVNLRASSRSRNSTVTRNYALGFRLVQDIP</sequence>
<feature type="domain" description="DUF4062" evidence="2">
    <location>
        <begin position="6"/>
        <end position="94"/>
    </location>
</feature>
<dbReference type="PANTHER" id="PTHR23150:SF19">
    <property type="entry name" value="FORMYLGLYCINE-GENERATING ENZYME"/>
    <property type="match status" value="1"/>
</dbReference>
<dbReference type="Gene3D" id="3.40.50.300">
    <property type="entry name" value="P-loop containing nucleotide triphosphate hydrolases"/>
    <property type="match status" value="1"/>
</dbReference>
<dbReference type="SUPFAM" id="SSF52540">
    <property type="entry name" value="P-loop containing nucleoside triphosphate hydrolases"/>
    <property type="match status" value="1"/>
</dbReference>
<dbReference type="EMBL" id="CP047423">
    <property type="protein sequence ID" value="QPD03369.1"/>
    <property type="molecule type" value="Genomic_DNA"/>
</dbReference>
<organism evidence="4 5">
    <name type="scientific">Candidatus Nitrospira kreftii</name>
    <dbReference type="NCBI Taxonomy" id="2652173"/>
    <lineage>
        <taxon>Bacteria</taxon>
        <taxon>Pseudomonadati</taxon>
        <taxon>Nitrospirota</taxon>
        <taxon>Nitrospiria</taxon>
        <taxon>Nitrospirales</taxon>
        <taxon>Nitrospiraceae</taxon>
        <taxon>Nitrospira</taxon>
    </lineage>
</organism>
<evidence type="ECO:0000313" key="5">
    <source>
        <dbReference type="Proteomes" id="UP000593737"/>
    </source>
</evidence>
<gene>
    <name evidence="4" type="ORF">Nkreftii_001143</name>
</gene>
<dbReference type="InterPro" id="IPR025139">
    <property type="entry name" value="DUF4062"/>
</dbReference>
<feature type="domain" description="Sulfatase-modifying factor enzyme-like" evidence="1">
    <location>
        <begin position="657"/>
        <end position="875"/>
    </location>
</feature>